<keyword evidence="1" id="KW-0472">Membrane</keyword>
<evidence type="ECO:0000313" key="3">
    <source>
        <dbReference type="Proteomes" id="UP000464954"/>
    </source>
</evidence>
<organism evidence="2 3">
    <name type="scientific">Tichowtungia aerotolerans</name>
    <dbReference type="NCBI Taxonomy" id="2697043"/>
    <lineage>
        <taxon>Bacteria</taxon>
        <taxon>Pseudomonadati</taxon>
        <taxon>Kiritimatiellota</taxon>
        <taxon>Tichowtungiia</taxon>
        <taxon>Tichowtungiales</taxon>
        <taxon>Tichowtungiaceae</taxon>
        <taxon>Tichowtungia</taxon>
    </lineage>
</organism>
<dbReference type="EMBL" id="CP047593">
    <property type="protein sequence ID" value="QHI68446.1"/>
    <property type="molecule type" value="Genomic_DNA"/>
</dbReference>
<accession>A0A6P1MA44</accession>
<sequence>MNSKRFILIIAVSVFSVLMMGRVGGADLTNITHLKPSKIIKVEKVKRVPILKTFFSKDFQKRTESLIQAPLVYLQNSALADCYREQPFLFGFLALFTTVSLGVLAFVFHLIRNDPRFY</sequence>
<dbReference type="RefSeq" id="WP_160626775.1">
    <property type="nucleotide sequence ID" value="NZ_CP047593.1"/>
</dbReference>
<evidence type="ECO:0000256" key="1">
    <source>
        <dbReference type="SAM" id="Phobius"/>
    </source>
</evidence>
<keyword evidence="3" id="KW-1185">Reference proteome</keyword>
<keyword evidence="1" id="KW-0812">Transmembrane</keyword>
<dbReference type="AlphaFoldDB" id="A0A6P1MA44"/>
<keyword evidence="1" id="KW-1133">Transmembrane helix</keyword>
<reference evidence="2 3" key="1">
    <citation type="submission" date="2020-01" db="EMBL/GenBank/DDBJ databases">
        <title>Ponticoccus aerotolerans gen. nov., sp. nov., an anaerobic bacterium and proposal of Ponticoccusceae fam. nov., Ponticoccusles ord. nov. and Ponticoccuse classis nov. in the phylum Kiritimatiellaeota.</title>
        <authorList>
            <person name="Zhou L.Y."/>
            <person name="Du Z.J."/>
        </authorList>
    </citation>
    <scope>NUCLEOTIDE SEQUENCE [LARGE SCALE GENOMIC DNA]</scope>
    <source>
        <strain evidence="2 3">S-5007</strain>
    </source>
</reference>
<name>A0A6P1MA44_9BACT</name>
<evidence type="ECO:0000313" key="2">
    <source>
        <dbReference type="EMBL" id="QHI68446.1"/>
    </source>
</evidence>
<dbReference type="Proteomes" id="UP000464954">
    <property type="component" value="Chromosome"/>
</dbReference>
<feature type="transmembrane region" description="Helical" evidence="1">
    <location>
        <begin position="88"/>
        <end position="111"/>
    </location>
</feature>
<gene>
    <name evidence="2" type="ORF">GT409_02920</name>
</gene>
<dbReference type="KEGG" id="taer:GT409_02920"/>
<protein>
    <submittedName>
        <fullName evidence="2">Uncharacterized protein</fullName>
    </submittedName>
</protein>
<proteinExistence type="predicted"/>